<organism evidence="1 2">
    <name type="scientific">Clostridium homopropionicum DSM 5847</name>
    <dbReference type="NCBI Taxonomy" id="1121318"/>
    <lineage>
        <taxon>Bacteria</taxon>
        <taxon>Bacillati</taxon>
        <taxon>Bacillota</taxon>
        <taxon>Clostridia</taxon>
        <taxon>Eubacteriales</taxon>
        <taxon>Clostridiaceae</taxon>
        <taxon>Clostridium</taxon>
    </lineage>
</organism>
<dbReference type="AlphaFoldDB" id="A0A0L6ZDV8"/>
<evidence type="ECO:0000313" key="2">
    <source>
        <dbReference type="Proteomes" id="UP000037043"/>
    </source>
</evidence>
<sequence length="160" mass="16997">MITTLVEKYKVVQAVEPKTTNAAITGAYVSLKNVIRGAVVVNLTQAVGHATQVYLYQAKDVSGTDAKPLTNTVPVWANEDVSSGDSLTRKADGVSYTVANTAKNKQVVFHIDPAKLDINEGFTCLNVRIGASTQATNFASADYILDSKYAGDNPSSVVVD</sequence>
<proteinExistence type="predicted"/>
<dbReference type="PATRIC" id="fig|1121318.3.peg.283"/>
<dbReference type="EMBL" id="LHUR01000010">
    <property type="protein sequence ID" value="KOA21150.1"/>
    <property type="molecule type" value="Genomic_DNA"/>
</dbReference>
<reference evidence="2" key="1">
    <citation type="submission" date="2015-08" db="EMBL/GenBank/DDBJ databases">
        <title>Genome sequence of the strict anaerobe Clostridium homopropionicum LuHBu1 (DSM 5847T).</title>
        <authorList>
            <person name="Poehlein A."/>
            <person name="Beck M."/>
            <person name="Schiel-Bengelsdorf B."/>
            <person name="Bengelsdorf F.R."/>
            <person name="Daniel R."/>
            <person name="Duerre P."/>
        </authorList>
    </citation>
    <scope>NUCLEOTIDE SEQUENCE [LARGE SCALE GENOMIC DNA]</scope>
    <source>
        <strain evidence="2">DSM 5847</strain>
    </source>
</reference>
<dbReference type="Proteomes" id="UP000037043">
    <property type="component" value="Unassembled WGS sequence"/>
</dbReference>
<dbReference type="STRING" id="36844.SAMN04488501_10721"/>
<keyword evidence="2" id="KW-1185">Reference proteome</keyword>
<gene>
    <name evidence="1" type="ORF">CLHOM_02800</name>
</gene>
<evidence type="ECO:0000313" key="1">
    <source>
        <dbReference type="EMBL" id="KOA21150.1"/>
    </source>
</evidence>
<comment type="caution">
    <text evidence="1">The sequence shown here is derived from an EMBL/GenBank/DDBJ whole genome shotgun (WGS) entry which is preliminary data.</text>
</comment>
<name>A0A0L6ZDV8_9CLOT</name>
<accession>A0A0L6ZDV8</accession>
<protein>
    <submittedName>
        <fullName evidence="1">Uncharacterized protein</fullName>
    </submittedName>
</protein>
<dbReference type="RefSeq" id="WP_052219886.1">
    <property type="nucleotide sequence ID" value="NZ_LHUR01000010.1"/>
</dbReference>